<comment type="similarity">
    <text evidence="1">Belongs to the glycosyl hydrolase 16 family.</text>
</comment>
<dbReference type="RefSeq" id="WP_235188615.1">
    <property type="nucleotide sequence ID" value="NZ_ARZY01000028.1"/>
</dbReference>
<keyword evidence="4" id="KW-0326">Glycosidase</keyword>
<proteinExistence type="inferred from homology"/>
<dbReference type="PANTHER" id="PTHR10963:SF55">
    <property type="entry name" value="GLYCOSIDE HYDROLASE FAMILY 16 PROTEIN"/>
    <property type="match status" value="1"/>
</dbReference>
<evidence type="ECO:0000313" key="8">
    <source>
        <dbReference type="Proteomes" id="UP000019276"/>
    </source>
</evidence>
<dbReference type="GO" id="GO:0005975">
    <property type="term" value="P:carbohydrate metabolic process"/>
    <property type="evidence" value="ECO:0007669"/>
    <property type="project" value="InterPro"/>
</dbReference>
<dbReference type="InterPro" id="IPR016287">
    <property type="entry name" value="Beta_agarase"/>
</dbReference>
<keyword evidence="2 5" id="KW-0732">Signal</keyword>
<protein>
    <submittedName>
        <fullName evidence="7">Glycoside hydrolase</fullName>
    </submittedName>
</protein>
<dbReference type="CDD" id="cd02178">
    <property type="entry name" value="GH16_beta_agarase"/>
    <property type="match status" value="1"/>
</dbReference>
<dbReference type="SUPFAM" id="SSF49899">
    <property type="entry name" value="Concanavalin A-like lectins/glucanases"/>
    <property type="match status" value="1"/>
</dbReference>
<feature type="domain" description="GH16" evidence="6">
    <location>
        <begin position="329"/>
        <end position="579"/>
    </location>
</feature>
<feature type="signal peptide" evidence="5">
    <location>
        <begin position="1"/>
        <end position="22"/>
    </location>
</feature>
<accession>W7QB45</accession>
<dbReference type="InterPro" id="IPR010496">
    <property type="entry name" value="AL/BT2_dom"/>
</dbReference>
<evidence type="ECO:0000259" key="6">
    <source>
        <dbReference type="PROSITE" id="PS51762"/>
    </source>
</evidence>
<dbReference type="PROSITE" id="PS51762">
    <property type="entry name" value="GH16_2"/>
    <property type="match status" value="1"/>
</dbReference>
<keyword evidence="3 7" id="KW-0378">Hydrolase</keyword>
<reference evidence="7 8" key="1">
    <citation type="journal article" date="2014" name="Genome Announc.">
        <title>Draft Genome Sequence of the Agar-Degrading Bacterium Catenovulum sp. Strain DS-2, Isolated from Intestines of Haliotis diversicolor.</title>
        <authorList>
            <person name="Shan D."/>
            <person name="Li X."/>
            <person name="Gu Z."/>
            <person name="Wei G."/>
            <person name="Gao Z."/>
            <person name="Shao Z."/>
        </authorList>
    </citation>
    <scope>NUCLEOTIDE SEQUENCE [LARGE SCALE GENOMIC DNA]</scope>
    <source>
        <strain evidence="7 8">DS-2</strain>
    </source>
</reference>
<dbReference type="EMBL" id="ARZY01000028">
    <property type="protein sequence ID" value="EWH09186.1"/>
    <property type="molecule type" value="Genomic_DNA"/>
</dbReference>
<dbReference type="Pfam" id="PF06439">
    <property type="entry name" value="3keto-disac_hyd"/>
    <property type="match status" value="1"/>
</dbReference>
<evidence type="ECO:0000313" key="7">
    <source>
        <dbReference type="EMBL" id="EWH09186.1"/>
    </source>
</evidence>
<dbReference type="Proteomes" id="UP000019276">
    <property type="component" value="Unassembled WGS sequence"/>
</dbReference>
<dbReference type="Gene3D" id="2.60.120.560">
    <property type="entry name" value="Exo-inulinase, domain 1"/>
    <property type="match status" value="1"/>
</dbReference>
<sequence>MKTYKKIIAVALVAGLSACQLANMQTTATSQQASAKNTHAPTELSSKWQPLLDKELSKWDIWLGVPHSSVTGLPEGTYTQDNLYKHGDAKQAVGLNNNLKNVFQVIEQHGSPVLKITGEIFGGLTSKAHYQNYHLTMEVKWGDKTWAPRLTDKRDSGILFHCQGEHGAFWRTWKACQEMQIQDTDFGDYIPLAGVSGVIKTASATAKHNENKYDPEGTFKHKITGYSHAHTDAEAPHGQWNKVDLYVLGDKALFVVNGVQVMAVEDFKGVDGLPLISGQLQIQSEGAEVYYREINIRAIESLPTISTAPISLTIPPAGFSANIPDDQFVTRQNNSFPLSDQQNKGNWQLRTDVTDEFDGTSLNTNRWFENNPYWKGRPPTYFDNSNVSFKDGEAIFKINQHGNMKLPEGYTYTAGFLKSKERVLYGYFESEAKLMDAPWVSGFWLTFAGKDWWTEIDIAENCPCVDGQRNTLNSNVHVFRAPEDKGNMKKHFAKPKKYFFPHELQNDYHVWGLEWTPEVIRFYIDGYMFREIENTHWHQALAINLNNESNKWFNAMPDDNRLDQEYRVKYVRVWQKIAE</sequence>
<dbReference type="InterPro" id="IPR000757">
    <property type="entry name" value="Beta-glucanase-like"/>
</dbReference>
<feature type="chain" id="PRO_5004897912" evidence="5">
    <location>
        <begin position="23"/>
        <end position="579"/>
    </location>
</feature>
<evidence type="ECO:0000256" key="1">
    <source>
        <dbReference type="ARBA" id="ARBA00006865"/>
    </source>
</evidence>
<evidence type="ECO:0000256" key="5">
    <source>
        <dbReference type="SAM" id="SignalP"/>
    </source>
</evidence>
<gene>
    <name evidence="7" type="ORF">DS2_13974</name>
</gene>
<dbReference type="eggNOG" id="COG2273">
    <property type="taxonomic scope" value="Bacteria"/>
</dbReference>
<evidence type="ECO:0000256" key="3">
    <source>
        <dbReference type="ARBA" id="ARBA00022801"/>
    </source>
</evidence>
<dbReference type="Pfam" id="PF00722">
    <property type="entry name" value="Glyco_hydro_16"/>
    <property type="match status" value="1"/>
</dbReference>
<dbReference type="GO" id="GO:0033916">
    <property type="term" value="F:beta-agarase activity"/>
    <property type="evidence" value="ECO:0007669"/>
    <property type="project" value="InterPro"/>
</dbReference>
<comment type="caution">
    <text evidence="7">The sequence shown here is derived from an EMBL/GenBank/DDBJ whole genome shotgun (WGS) entry which is preliminary data.</text>
</comment>
<evidence type="ECO:0000256" key="4">
    <source>
        <dbReference type="ARBA" id="ARBA00023295"/>
    </source>
</evidence>
<evidence type="ECO:0000256" key="2">
    <source>
        <dbReference type="ARBA" id="ARBA00022729"/>
    </source>
</evidence>
<dbReference type="PROSITE" id="PS51257">
    <property type="entry name" value="PROKAR_LIPOPROTEIN"/>
    <property type="match status" value="1"/>
</dbReference>
<organism evidence="7 8">
    <name type="scientific">Catenovulum agarivorans DS-2</name>
    <dbReference type="NCBI Taxonomy" id="1328313"/>
    <lineage>
        <taxon>Bacteria</taxon>
        <taxon>Pseudomonadati</taxon>
        <taxon>Pseudomonadota</taxon>
        <taxon>Gammaproteobacteria</taxon>
        <taxon>Alteromonadales</taxon>
        <taxon>Alteromonadaceae</taxon>
        <taxon>Catenovulum</taxon>
    </lineage>
</organism>
<dbReference type="AlphaFoldDB" id="W7QB45"/>
<dbReference type="Gene3D" id="2.60.120.200">
    <property type="match status" value="1"/>
</dbReference>
<name>W7QB45_9ALTE</name>
<dbReference type="InterPro" id="IPR013320">
    <property type="entry name" value="ConA-like_dom_sf"/>
</dbReference>
<keyword evidence="8" id="KW-1185">Reference proteome</keyword>
<dbReference type="STRING" id="1328313.DS2_13974"/>
<dbReference type="InterPro" id="IPR050546">
    <property type="entry name" value="Glycosyl_Hydrlase_16"/>
</dbReference>
<dbReference type="PANTHER" id="PTHR10963">
    <property type="entry name" value="GLYCOSYL HYDROLASE-RELATED"/>
    <property type="match status" value="1"/>
</dbReference>